<comment type="caution">
    <text evidence="1">The sequence shown here is derived from an EMBL/GenBank/DDBJ whole genome shotgun (WGS) entry which is preliminary data.</text>
</comment>
<evidence type="ECO:0000313" key="1">
    <source>
        <dbReference type="EMBL" id="HHK68879.1"/>
    </source>
</evidence>
<sequence length="162" mass="18559">MSVRPEYFYLDTNYLINYLSFRYDSIAKKMSTERYARITANSVIKSLSQKIKIPFIVICETVAQLVKHEVNIGVVNLFGGLEVAYLRREFLTDFLDILQNLADRDKMLELIDCVIVAFSIASPECCGLLTFDNKLIKNKAIKDIVKGHPNREFLVTSDPRIS</sequence>
<reference evidence="1" key="1">
    <citation type="journal article" date="2020" name="mSystems">
        <title>Genome- and Community-Level Interaction Insights into Carbon Utilization and Element Cycling Functions of Hydrothermarchaeota in Hydrothermal Sediment.</title>
        <authorList>
            <person name="Zhou Z."/>
            <person name="Liu Y."/>
            <person name="Xu W."/>
            <person name="Pan J."/>
            <person name="Luo Z.H."/>
            <person name="Li M."/>
        </authorList>
    </citation>
    <scope>NUCLEOTIDE SEQUENCE [LARGE SCALE GENOMIC DNA]</scope>
    <source>
        <strain evidence="1">SpSt-1056</strain>
    </source>
</reference>
<name>A0A7C5LDH6_CALS0</name>
<proteinExistence type="predicted"/>
<accession>A0A7C5LDH6</accession>
<dbReference type="AlphaFoldDB" id="A0A7C5LDH6"/>
<dbReference type="InterPro" id="IPR029060">
    <property type="entry name" value="PIN-like_dom_sf"/>
</dbReference>
<evidence type="ECO:0008006" key="2">
    <source>
        <dbReference type="Google" id="ProtNLM"/>
    </source>
</evidence>
<protein>
    <recommendedName>
        <fullName evidence="2">PIN domain-containing protein</fullName>
    </recommendedName>
</protein>
<gene>
    <name evidence="1" type="ORF">ENM11_06990</name>
</gene>
<dbReference type="EMBL" id="DRWN01000058">
    <property type="protein sequence ID" value="HHK68879.1"/>
    <property type="molecule type" value="Genomic_DNA"/>
</dbReference>
<dbReference type="SUPFAM" id="SSF88723">
    <property type="entry name" value="PIN domain-like"/>
    <property type="match status" value="1"/>
</dbReference>
<organism evidence="1">
    <name type="scientific">Caldiarchaeum subterraneum</name>
    <dbReference type="NCBI Taxonomy" id="311458"/>
    <lineage>
        <taxon>Archaea</taxon>
        <taxon>Nitrososphaerota</taxon>
        <taxon>Candidatus Caldarchaeales</taxon>
        <taxon>Candidatus Caldarchaeaceae</taxon>
        <taxon>Candidatus Caldarchaeum</taxon>
    </lineage>
</organism>